<dbReference type="GO" id="GO:0004824">
    <property type="term" value="F:lysine-tRNA ligase activity"/>
    <property type="evidence" value="ECO:0007669"/>
    <property type="project" value="InterPro"/>
</dbReference>
<organism evidence="6">
    <name type="scientific">marine sediment metagenome</name>
    <dbReference type="NCBI Taxonomy" id="412755"/>
    <lineage>
        <taxon>unclassified sequences</taxon>
        <taxon>metagenomes</taxon>
        <taxon>ecological metagenomes</taxon>
    </lineage>
</organism>
<feature type="non-terminal residue" evidence="6">
    <location>
        <position position="104"/>
    </location>
</feature>
<evidence type="ECO:0000256" key="3">
    <source>
        <dbReference type="ARBA" id="ARBA00022741"/>
    </source>
</evidence>
<evidence type="ECO:0000256" key="1">
    <source>
        <dbReference type="ARBA" id="ARBA00022490"/>
    </source>
</evidence>
<dbReference type="GO" id="GO:0005524">
    <property type="term" value="F:ATP binding"/>
    <property type="evidence" value="ECO:0007669"/>
    <property type="project" value="UniProtKB-KW"/>
</dbReference>
<sequence>MQQSWANRRTAPLALANRVGENFGVMGQRRSKPDPYFSHWADQAARQTMATHPDAERFVVAAGITPSGVVHIGNLREVITVDFLARALRDQGAKVRFIYSWDDF</sequence>
<dbReference type="SUPFAM" id="SSF52374">
    <property type="entry name" value="Nucleotidylyl transferase"/>
    <property type="match status" value="1"/>
</dbReference>
<dbReference type="EMBL" id="BARS01023704">
    <property type="protein sequence ID" value="GAG13540.1"/>
    <property type="molecule type" value="Genomic_DNA"/>
</dbReference>
<dbReference type="InterPro" id="IPR001412">
    <property type="entry name" value="aa-tRNA-synth_I_CS"/>
</dbReference>
<dbReference type="InterPro" id="IPR002904">
    <property type="entry name" value="Lys-tRNA-ligase"/>
</dbReference>
<reference evidence="6" key="1">
    <citation type="journal article" date="2014" name="Front. Microbiol.">
        <title>High frequency of phylogenetically diverse reductive dehalogenase-homologous genes in deep subseafloor sedimentary metagenomes.</title>
        <authorList>
            <person name="Kawai M."/>
            <person name="Futagami T."/>
            <person name="Toyoda A."/>
            <person name="Takaki Y."/>
            <person name="Nishi S."/>
            <person name="Hori S."/>
            <person name="Arai W."/>
            <person name="Tsubouchi T."/>
            <person name="Morono Y."/>
            <person name="Uchiyama I."/>
            <person name="Ito T."/>
            <person name="Fujiyama A."/>
            <person name="Inagaki F."/>
            <person name="Takami H."/>
        </authorList>
    </citation>
    <scope>NUCLEOTIDE SEQUENCE</scope>
    <source>
        <strain evidence="6">Expedition CK06-06</strain>
    </source>
</reference>
<evidence type="ECO:0000256" key="5">
    <source>
        <dbReference type="ARBA" id="ARBA00023146"/>
    </source>
</evidence>
<keyword evidence="2" id="KW-0436">Ligase</keyword>
<keyword evidence="5" id="KW-0030">Aminoacyl-tRNA synthetase</keyword>
<dbReference type="AlphaFoldDB" id="X0V629"/>
<keyword evidence="3" id="KW-0547">Nucleotide-binding</keyword>
<protein>
    <recommendedName>
        <fullName evidence="7">Lysine--tRNA ligase</fullName>
    </recommendedName>
</protein>
<accession>X0V629</accession>
<dbReference type="PANTHER" id="PTHR37940:SF1">
    <property type="entry name" value="LYSINE--TRNA LIGASE"/>
    <property type="match status" value="1"/>
</dbReference>
<dbReference type="PANTHER" id="PTHR37940">
    <property type="entry name" value="LYSINE--TRNA LIGASE"/>
    <property type="match status" value="1"/>
</dbReference>
<evidence type="ECO:0000313" key="6">
    <source>
        <dbReference type="EMBL" id="GAG13540.1"/>
    </source>
</evidence>
<comment type="caution">
    <text evidence="6">The sequence shown here is derived from an EMBL/GenBank/DDBJ whole genome shotgun (WGS) entry which is preliminary data.</text>
</comment>
<evidence type="ECO:0000256" key="4">
    <source>
        <dbReference type="ARBA" id="ARBA00022840"/>
    </source>
</evidence>
<name>X0V629_9ZZZZ</name>
<dbReference type="GO" id="GO:0006430">
    <property type="term" value="P:lysyl-tRNA aminoacylation"/>
    <property type="evidence" value="ECO:0007669"/>
    <property type="project" value="InterPro"/>
</dbReference>
<keyword evidence="1" id="KW-0963">Cytoplasm</keyword>
<dbReference type="PROSITE" id="PS00178">
    <property type="entry name" value="AA_TRNA_LIGASE_I"/>
    <property type="match status" value="1"/>
</dbReference>
<dbReference type="Gene3D" id="3.40.50.620">
    <property type="entry name" value="HUPs"/>
    <property type="match status" value="1"/>
</dbReference>
<evidence type="ECO:0000256" key="2">
    <source>
        <dbReference type="ARBA" id="ARBA00022598"/>
    </source>
</evidence>
<dbReference type="Pfam" id="PF01921">
    <property type="entry name" value="tRNA-synt_1f"/>
    <property type="match status" value="1"/>
</dbReference>
<dbReference type="GO" id="GO:0005737">
    <property type="term" value="C:cytoplasm"/>
    <property type="evidence" value="ECO:0007669"/>
    <property type="project" value="InterPro"/>
</dbReference>
<gene>
    <name evidence="6" type="ORF">S01H1_37728</name>
</gene>
<proteinExistence type="predicted"/>
<evidence type="ECO:0008006" key="7">
    <source>
        <dbReference type="Google" id="ProtNLM"/>
    </source>
</evidence>
<dbReference type="InterPro" id="IPR014729">
    <property type="entry name" value="Rossmann-like_a/b/a_fold"/>
</dbReference>
<keyword evidence="4" id="KW-0067">ATP-binding</keyword>